<feature type="region of interest" description="Disordered" evidence="1">
    <location>
        <begin position="57"/>
        <end position="99"/>
    </location>
</feature>
<proteinExistence type="predicted"/>
<gene>
    <name evidence="2" type="ORF">DAPPUDRAFT_331912</name>
</gene>
<dbReference type="AlphaFoldDB" id="E9HNT2"/>
<dbReference type="Proteomes" id="UP000000305">
    <property type="component" value="Unassembled WGS sequence"/>
</dbReference>
<keyword evidence="3" id="KW-1185">Reference proteome</keyword>
<feature type="region of interest" description="Disordered" evidence="1">
    <location>
        <begin position="1"/>
        <end position="27"/>
    </location>
</feature>
<dbReference type="HOGENOM" id="CLU_2322710_0_0_1"/>
<evidence type="ECO:0000313" key="3">
    <source>
        <dbReference type="Proteomes" id="UP000000305"/>
    </source>
</evidence>
<dbReference type="InParanoid" id="E9HNT2"/>
<evidence type="ECO:0000313" key="2">
    <source>
        <dbReference type="EMBL" id="EFX66610.1"/>
    </source>
</evidence>
<feature type="compositionally biased region" description="Basic and acidic residues" evidence="1">
    <location>
        <begin position="57"/>
        <end position="70"/>
    </location>
</feature>
<reference evidence="2 3" key="1">
    <citation type="journal article" date="2011" name="Science">
        <title>The ecoresponsive genome of Daphnia pulex.</title>
        <authorList>
            <person name="Colbourne J.K."/>
            <person name="Pfrender M.E."/>
            <person name="Gilbert D."/>
            <person name="Thomas W.K."/>
            <person name="Tucker A."/>
            <person name="Oakley T.H."/>
            <person name="Tokishita S."/>
            <person name="Aerts A."/>
            <person name="Arnold G.J."/>
            <person name="Basu M.K."/>
            <person name="Bauer D.J."/>
            <person name="Caceres C.E."/>
            <person name="Carmel L."/>
            <person name="Casola C."/>
            <person name="Choi J.H."/>
            <person name="Detter J.C."/>
            <person name="Dong Q."/>
            <person name="Dusheyko S."/>
            <person name="Eads B.D."/>
            <person name="Frohlich T."/>
            <person name="Geiler-Samerotte K.A."/>
            <person name="Gerlach D."/>
            <person name="Hatcher P."/>
            <person name="Jogdeo S."/>
            <person name="Krijgsveld J."/>
            <person name="Kriventseva E.V."/>
            <person name="Kultz D."/>
            <person name="Laforsch C."/>
            <person name="Lindquist E."/>
            <person name="Lopez J."/>
            <person name="Manak J.R."/>
            <person name="Muller J."/>
            <person name="Pangilinan J."/>
            <person name="Patwardhan R.P."/>
            <person name="Pitluck S."/>
            <person name="Pritham E.J."/>
            <person name="Rechtsteiner A."/>
            <person name="Rho M."/>
            <person name="Rogozin I.B."/>
            <person name="Sakarya O."/>
            <person name="Salamov A."/>
            <person name="Schaack S."/>
            <person name="Shapiro H."/>
            <person name="Shiga Y."/>
            <person name="Skalitzky C."/>
            <person name="Smith Z."/>
            <person name="Souvorov A."/>
            <person name="Sung W."/>
            <person name="Tang Z."/>
            <person name="Tsuchiya D."/>
            <person name="Tu H."/>
            <person name="Vos H."/>
            <person name="Wang M."/>
            <person name="Wolf Y.I."/>
            <person name="Yamagata H."/>
            <person name="Yamada T."/>
            <person name="Ye Y."/>
            <person name="Shaw J.R."/>
            <person name="Andrews J."/>
            <person name="Crease T.J."/>
            <person name="Tang H."/>
            <person name="Lucas S.M."/>
            <person name="Robertson H.M."/>
            <person name="Bork P."/>
            <person name="Koonin E.V."/>
            <person name="Zdobnov E.M."/>
            <person name="Grigoriev I.V."/>
            <person name="Lynch M."/>
            <person name="Boore J.L."/>
        </authorList>
    </citation>
    <scope>NUCLEOTIDE SEQUENCE [LARGE SCALE GENOMIC DNA]</scope>
</reference>
<protein>
    <submittedName>
        <fullName evidence="2">Uncharacterized protein</fullName>
    </submittedName>
</protein>
<dbReference type="EMBL" id="GL732698">
    <property type="protein sequence ID" value="EFX66610.1"/>
    <property type="molecule type" value="Genomic_DNA"/>
</dbReference>
<dbReference type="KEGG" id="dpx:DAPPUDRAFT_331912"/>
<evidence type="ECO:0000256" key="1">
    <source>
        <dbReference type="SAM" id="MobiDB-lite"/>
    </source>
</evidence>
<sequence>MRKSERKFQWKGIQDVPVPAPANYVPDDRWNRDAELEYPVEREELEEQWELFRELEQHQERGQKRMQEQERELEEQDRELEDHERKLIQNPEENSRIGG</sequence>
<organism evidence="2 3">
    <name type="scientific">Daphnia pulex</name>
    <name type="common">Water flea</name>
    <dbReference type="NCBI Taxonomy" id="6669"/>
    <lineage>
        <taxon>Eukaryota</taxon>
        <taxon>Metazoa</taxon>
        <taxon>Ecdysozoa</taxon>
        <taxon>Arthropoda</taxon>
        <taxon>Crustacea</taxon>
        <taxon>Branchiopoda</taxon>
        <taxon>Diplostraca</taxon>
        <taxon>Cladocera</taxon>
        <taxon>Anomopoda</taxon>
        <taxon>Daphniidae</taxon>
        <taxon>Daphnia</taxon>
    </lineage>
</organism>
<name>E9HNT2_DAPPU</name>
<accession>E9HNT2</accession>